<dbReference type="EMBL" id="JANURM010000004">
    <property type="protein sequence ID" value="MDL0088823.1"/>
    <property type="molecule type" value="Genomic_DNA"/>
</dbReference>
<keyword evidence="1" id="KW-0472">Membrane</keyword>
<evidence type="ECO:0000313" key="3">
    <source>
        <dbReference type="Proteomes" id="UP001173801"/>
    </source>
</evidence>
<evidence type="ECO:0008006" key="4">
    <source>
        <dbReference type="Google" id="ProtNLM"/>
    </source>
</evidence>
<evidence type="ECO:0000256" key="1">
    <source>
        <dbReference type="SAM" id="Phobius"/>
    </source>
</evidence>
<organism evidence="2 3">
    <name type="scientific">Campylobacter gastrosuis</name>
    <dbReference type="NCBI Taxonomy" id="2974576"/>
    <lineage>
        <taxon>Bacteria</taxon>
        <taxon>Pseudomonadati</taxon>
        <taxon>Campylobacterota</taxon>
        <taxon>Epsilonproteobacteria</taxon>
        <taxon>Campylobacterales</taxon>
        <taxon>Campylobacteraceae</taxon>
        <taxon>Campylobacter</taxon>
    </lineage>
</organism>
<keyword evidence="3" id="KW-1185">Reference proteome</keyword>
<protein>
    <recommendedName>
        <fullName evidence="4">Integral membrane protein</fullName>
    </recommendedName>
</protein>
<accession>A0ABT7HQW7</accession>
<keyword evidence="1" id="KW-0812">Transmembrane</keyword>
<feature type="transmembrane region" description="Helical" evidence="1">
    <location>
        <begin position="30"/>
        <end position="48"/>
    </location>
</feature>
<dbReference type="Proteomes" id="UP001173801">
    <property type="component" value="Unassembled WGS sequence"/>
</dbReference>
<keyword evidence="1" id="KW-1133">Transmembrane helix</keyword>
<reference evidence="2" key="1">
    <citation type="submission" date="2022-08" db="EMBL/GenBank/DDBJ databases">
        <authorList>
            <person name="Wang H."/>
        </authorList>
    </citation>
    <scope>NUCLEOTIDE SEQUENCE</scope>
    <source>
        <strain evidence="2">PS10</strain>
    </source>
</reference>
<evidence type="ECO:0000313" key="2">
    <source>
        <dbReference type="EMBL" id="MDL0088823.1"/>
    </source>
</evidence>
<reference evidence="2" key="2">
    <citation type="journal article" date="2023" name="Microorganisms">
        <title>Isolation and Genomic Characteristics of Cat-Borne Campylobacter felis sp. nov. and Sheep-Borne Campylobacter ovis sp. nov.</title>
        <authorList>
            <person name="Wang H."/>
            <person name="Li Y."/>
            <person name="Gu Y."/>
            <person name="Zhou G."/>
            <person name="Chen X."/>
            <person name="Zhang X."/>
            <person name="Shao Z."/>
            <person name="Zhang J."/>
            <person name="Zhang M."/>
        </authorList>
    </citation>
    <scope>NUCLEOTIDE SEQUENCE</scope>
    <source>
        <strain evidence="2">PS10</strain>
    </source>
</reference>
<gene>
    <name evidence="2" type="ORF">NYG85_05490</name>
</gene>
<dbReference type="RefSeq" id="WP_284937481.1">
    <property type="nucleotide sequence ID" value="NZ_JANURM010000004.1"/>
</dbReference>
<proteinExistence type="predicted"/>
<comment type="caution">
    <text evidence="2">The sequence shown here is derived from an EMBL/GenBank/DDBJ whole genome shotgun (WGS) entry which is preliminary data.</text>
</comment>
<sequence length="115" mass="13337">MIRYLLVFAALGLLFWAIWSLKNEFLSKKLKGVLSLFLLLFLAFAYFYQSSFDDKSEKNMQILNAFKQGKVIKCGDFNVTNDRFNYEFGTACFVAKRNISELNGVIIEISKCKYD</sequence>
<name>A0ABT7HQW7_9BACT</name>